<dbReference type="InterPro" id="IPR001647">
    <property type="entry name" value="HTH_TetR"/>
</dbReference>
<dbReference type="PRINTS" id="PR00455">
    <property type="entry name" value="HTHTETR"/>
</dbReference>
<name>A0ABT4PL94_9MYCO</name>
<dbReference type="Gene3D" id="1.10.357.10">
    <property type="entry name" value="Tetracycline Repressor, domain 2"/>
    <property type="match status" value="1"/>
</dbReference>
<reference evidence="4" key="1">
    <citation type="submission" date="2022-12" db="EMBL/GenBank/DDBJ databases">
        <authorList>
            <person name="Deng Y."/>
            <person name="Zhang Y.-Q."/>
        </authorList>
    </citation>
    <scope>NUCLEOTIDE SEQUENCE</scope>
    <source>
        <strain evidence="4">CPCC 205372</strain>
    </source>
</reference>
<dbReference type="Proteomes" id="UP001142153">
    <property type="component" value="Unassembled WGS sequence"/>
</dbReference>
<feature type="DNA-binding region" description="H-T-H motif" evidence="2">
    <location>
        <begin position="36"/>
        <end position="55"/>
    </location>
</feature>
<dbReference type="PROSITE" id="PS50977">
    <property type="entry name" value="HTH_TETR_2"/>
    <property type="match status" value="1"/>
</dbReference>
<comment type="caution">
    <text evidence="4">The sequence shown here is derived from an EMBL/GenBank/DDBJ whole genome shotgun (WGS) entry which is preliminary data.</text>
</comment>
<keyword evidence="5" id="KW-1185">Reference proteome</keyword>
<proteinExistence type="predicted"/>
<evidence type="ECO:0000313" key="5">
    <source>
        <dbReference type="Proteomes" id="UP001142153"/>
    </source>
</evidence>
<dbReference type="PANTHER" id="PTHR30055">
    <property type="entry name" value="HTH-TYPE TRANSCRIPTIONAL REGULATOR RUTR"/>
    <property type="match status" value="1"/>
</dbReference>
<evidence type="ECO:0000256" key="1">
    <source>
        <dbReference type="ARBA" id="ARBA00023125"/>
    </source>
</evidence>
<evidence type="ECO:0000259" key="3">
    <source>
        <dbReference type="PROSITE" id="PS50977"/>
    </source>
</evidence>
<gene>
    <name evidence="4" type="ORF">O6P37_00510</name>
</gene>
<dbReference type="EMBL" id="JAPZPY010000001">
    <property type="protein sequence ID" value="MCZ8377333.1"/>
    <property type="molecule type" value="Genomic_DNA"/>
</dbReference>
<dbReference type="InterPro" id="IPR009057">
    <property type="entry name" value="Homeodomain-like_sf"/>
</dbReference>
<organism evidence="4 5">
    <name type="scientific">Mycobacterium hippophais</name>
    <dbReference type="NCBI Taxonomy" id="3016340"/>
    <lineage>
        <taxon>Bacteria</taxon>
        <taxon>Bacillati</taxon>
        <taxon>Actinomycetota</taxon>
        <taxon>Actinomycetes</taxon>
        <taxon>Mycobacteriales</taxon>
        <taxon>Mycobacteriaceae</taxon>
        <taxon>Mycobacterium</taxon>
    </lineage>
</organism>
<dbReference type="RefSeq" id="WP_269892245.1">
    <property type="nucleotide sequence ID" value="NZ_JAPZPY010000001.1"/>
</dbReference>
<sequence>MPESPNGREAQRRQTRERVLDAAVVEFKRNGTAAADINAVVAAAGVARSTFYFHFPTKEHVLLELIRREEAHVARELSRFLDEPHDLPAMLTEIVRLVMDLESRWNGSLFRDVIGLYFSPTRPDDDEWTDHPVIVLLAAEILRARNRGEVHADVDAFPSSVFFLLGLYALFTTTRDTTPGRDALLAKYVASALRSLQPEGSTDRRP</sequence>
<protein>
    <submittedName>
        <fullName evidence="4">TetR/AcrR family transcriptional regulator</fullName>
    </submittedName>
</protein>
<accession>A0ABT4PL94</accession>
<evidence type="ECO:0000313" key="4">
    <source>
        <dbReference type="EMBL" id="MCZ8377333.1"/>
    </source>
</evidence>
<dbReference type="Pfam" id="PF00440">
    <property type="entry name" value="TetR_N"/>
    <property type="match status" value="1"/>
</dbReference>
<evidence type="ECO:0000256" key="2">
    <source>
        <dbReference type="PROSITE-ProRule" id="PRU00335"/>
    </source>
</evidence>
<feature type="domain" description="HTH tetR-type" evidence="3">
    <location>
        <begin position="13"/>
        <end position="73"/>
    </location>
</feature>
<dbReference type="SUPFAM" id="SSF46689">
    <property type="entry name" value="Homeodomain-like"/>
    <property type="match status" value="1"/>
</dbReference>
<keyword evidence="1 2" id="KW-0238">DNA-binding</keyword>
<dbReference type="PANTHER" id="PTHR30055:SF226">
    <property type="entry name" value="HTH-TYPE TRANSCRIPTIONAL REGULATOR PKSA"/>
    <property type="match status" value="1"/>
</dbReference>
<dbReference type="InterPro" id="IPR050109">
    <property type="entry name" value="HTH-type_TetR-like_transc_reg"/>
</dbReference>